<dbReference type="AlphaFoldDB" id="A0A1H8QW02"/>
<dbReference type="PANTHER" id="PTHR37423">
    <property type="entry name" value="SOLUBLE LYTIC MUREIN TRANSGLYCOSYLASE-RELATED"/>
    <property type="match status" value="1"/>
</dbReference>
<dbReference type="GO" id="GO:0008933">
    <property type="term" value="F:peptidoglycan lytic transglycosylase activity"/>
    <property type="evidence" value="ECO:0007669"/>
    <property type="project" value="InterPro"/>
</dbReference>
<evidence type="ECO:0000259" key="2">
    <source>
        <dbReference type="Pfam" id="PF01464"/>
    </source>
</evidence>
<reference evidence="3 4" key="1">
    <citation type="submission" date="2016-10" db="EMBL/GenBank/DDBJ databases">
        <authorList>
            <person name="de Groot N.N."/>
        </authorList>
    </citation>
    <scope>NUCLEOTIDE SEQUENCE [LARGE SCALE GENOMIC DNA]</scope>
    <source>
        <strain evidence="3 4">DSM 13305</strain>
    </source>
</reference>
<gene>
    <name evidence="3" type="ORF">SAMN04490178_10376</name>
</gene>
<dbReference type="GO" id="GO:0000270">
    <property type="term" value="P:peptidoglycan metabolic process"/>
    <property type="evidence" value="ECO:0007669"/>
    <property type="project" value="InterPro"/>
</dbReference>
<comment type="similarity">
    <text evidence="1">Belongs to the transglycosylase Slt family.</text>
</comment>
<accession>A0A1H8QW02</accession>
<dbReference type="InterPro" id="IPR008258">
    <property type="entry name" value="Transglycosylase_SLT_dom_1"/>
</dbReference>
<dbReference type="Gene3D" id="1.10.530.10">
    <property type="match status" value="1"/>
</dbReference>
<name>A0A1H8QW02_9FIRM</name>
<keyword evidence="4" id="KW-1185">Reference proteome</keyword>
<dbReference type="CDD" id="cd16896">
    <property type="entry name" value="LT_Slt70-like"/>
    <property type="match status" value="1"/>
</dbReference>
<dbReference type="PANTHER" id="PTHR37423:SF2">
    <property type="entry name" value="MEMBRANE-BOUND LYTIC MUREIN TRANSGLYCOSYLASE C"/>
    <property type="match status" value="1"/>
</dbReference>
<dbReference type="Proteomes" id="UP000198847">
    <property type="component" value="Unassembled WGS sequence"/>
</dbReference>
<dbReference type="SUPFAM" id="SSF53955">
    <property type="entry name" value="Lysozyme-like"/>
    <property type="match status" value="1"/>
</dbReference>
<dbReference type="InterPro" id="IPR000189">
    <property type="entry name" value="Transglyc_AS"/>
</dbReference>
<dbReference type="Pfam" id="PF01464">
    <property type="entry name" value="SLT"/>
    <property type="match status" value="1"/>
</dbReference>
<evidence type="ECO:0000313" key="3">
    <source>
        <dbReference type="EMBL" id="SEO58226.1"/>
    </source>
</evidence>
<protein>
    <submittedName>
        <fullName evidence="3">Soluble lytic murein transglycosylase</fullName>
    </submittedName>
</protein>
<evidence type="ECO:0000256" key="1">
    <source>
        <dbReference type="ARBA" id="ARBA00007734"/>
    </source>
</evidence>
<dbReference type="PROSITE" id="PS00922">
    <property type="entry name" value="TRANSGLYCOSYLASE"/>
    <property type="match status" value="1"/>
</dbReference>
<dbReference type="GO" id="GO:0016020">
    <property type="term" value="C:membrane"/>
    <property type="evidence" value="ECO:0007669"/>
    <property type="project" value="InterPro"/>
</dbReference>
<dbReference type="EMBL" id="FODY01000003">
    <property type="protein sequence ID" value="SEO58226.1"/>
    <property type="molecule type" value="Genomic_DNA"/>
</dbReference>
<organism evidence="3 4">
    <name type="scientific">Propionispora vibrioides</name>
    <dbReference type="NCBI Taxonomy" id="112903"/>
    <lineage>
        <taxon>Bacteria</taxon>
        <taxon>Bacillati</taxon>
        <taxon>Bacillota</taxon>
        <taxon>Negativicutes</taxon>
        <taxon>Selenomonadales</taxon>
        <taxon>Sporomusaceae</taxon>
        <taxon>Propionispora</taxon>
    </lineage>
</organism>
<dbReference type="STRING" id="112903.SAMN04490178_10376"/>
<dbReference type="OrthoDB" id="9815002at2"/>
<sequence>MRIMAWMKVLVIGALVMAAGGYALYNSDWFQKKFIYPFPYQDIVYKYALKNNVDPFLVAAVIRSESKFFAKARSHKGAMGLMQMMPETADWVAQQIEDQDFSVTQLEQPEVSIRLGTWYLASLQKEFGNNEYLMLAAYNGGRGNVKQWMAEQQWPPDFNRIEAIPFRETREYVKKTLDSKARYQALYKD</sequence>
<proteinExistence type="inferred from homology"/>
<dbReference type="InterPro" id="IPR023346">
    <property type="entry name" value="Lysozyme-like_dom_sf"/>
</dbReference>
<feature type="domain" description="Transglycosylase SLT" evidence="2">
    <location>
        <begin position="45"/>
        <end position="157"/>
    </location>
</feature>
<evidence type="ECO:0000313" key="4">
    <source>
        <dbReference type="Proteomes" id="UP000198847"/>
    </source>
</evidence>